<keyword evidence="11" id="KW-0732">Signal</keyword>
<keyword evidence="6 13" id="KW-0418">Kinase</keyword>
<dbReference type="InterPro" id="IPR005467">
    <property type="entry name" value="His_kinase_dom"/>
</dbReference>
<dbReference type="GO" id="GO:0000160">
    <property type="term" value="P:phosphorelay signal transduction system"/>
    <property type="evidence" value="ECO:0007669"/>
    <property type="project" value="UniProtKB-KW"/>
</dbReference>
<dbReference type="InterPro" id="IPR015943">
    <property type="entry name" value="WD40/YVTN_repeat-like_dom_sf"/>
</dbReference>
<dbReference type="Gene3D" id="3.30.565.10">
    <property type="entry name" value="Histidine kinase-like ATPase, C-terminal domain"/>
    <property type="match status" value="1"/>
</dbReference>
<dbReference type="EC" id="2.7.13.3" evidence="2"/>
<dbReference type="InterPro" id="IPR011110">
    <property type="entry name" value="Reg_prop"/>
</dbReference>
<dbReference type="GO" id="GO:0005524">
    <property type="term" value="F:ATP binding"/>
    <property type="evidence" value="ECO:0007669"/>
    <property type="project" value="UniProtKB-KW"/>
</dbReference>
<feature type="domain" description="Histidine kinase" evidence="12">
    <location>
        <begin position="698"/>
        <end position="941"/>
    </location>
</feature>
<dbReference type="RefSeq" id="WP_008769743.1">
    <property type="nucleotide sequence ID" value="NZ_JGDB01000214.1"/>
</dbReference>
<protein>
    <recommendedName>
        <fullName evidence="2">histidine kinase</fullName>
        <ecNumber evidence="2">2.7.13.3</ecNumber>
    </recommendedName>
</protein>
<dbReference type="SUPFAM" id="SSF63829">
    <property type="entry name" value="Calcium-dependent phosphotriesterase"/>
    <property type="match status" value="2"/>
</dbReference>
<evidence type="ECO:0000313" key="14">
    <source>
        <dbReference type="Proteomes" id="UP000020773"/>
    </source>
</evidence>
<dbReference type="PANTHER" id="PTHR43065:SF10">
    <property type="entry name" value="PEROXIDE STRESS-ACTIVATED HISTIDINE KINASE MAK3"/>
    <property type="match status" value="1"/>
</dbReference>
<dbReference type="AlphaFoldDB" id="A0A015TZZ1"/>
<dbReference type="InterPro" id="IPR036890">
    <property type="entry name" value="HATPase_C_sf"/>
</dbReference>
<comment type="caution">
    <text evidence="13">The sequence shown here is derived from an EMBL/GenBank/DDBJ whole genome shotgun (WGS) entry which is preliminary data.</text>
</comment>
<organism evidence="13 14">
    <name type="scientific">Bacteroides fragilis str. 3998T(B)3</name>
    <dbReference type="NCBI Taxonomy" id="1339316"/>
    <lineage>
        <taxon>Bacteria</taxon>
        <taxon>Pseudomonadati</taxon>
        <taxon>Bacteroidota</taxon>
        <taxon>Bacteroidia</taxon>
        <taxon>Bacteroidales</taxon>
        <taxon>Bacteroidaceae</taxon>
        <taxon>Bacteroides</taxon>
    </lineage>
</organism>
<evidence type="ECO:0000256" key="4">
    <source>
        <dbReference type="ARBA" id="ARBA00022679"/>
    </source>
</evidence>
<comment type="catalytic activity">
    <reaction evidence="1">
        <text>ATP + protein L-histidine = ADP + protein N-phospho-L-histidine.</text>
        <dbReference type="EC" id="2.7.13.3"/>
    </reaction>
</comment>
<name>A0A015TZZ1_BACFG</name>
<dbReference type="Gene3D" id="1.10.287.130">
    <property type="match status" value="1"/>
</dbReference>
<dbReference type="PRINTS" id="PR00344">
    <property type="entry name" value="BCTRLSENSOR"/>
</dbReference>
<keyword evidence="10" id="KW-0472">Membrane</keyword>
<dbReference type="InterPro" id="IPR003594">
    <property type="entry name" value="HATPase_dom"/>
</dbReference>
<evidence type="ECO:0000256" key="5">
    <source>
        <dbReference type="ARBA" id="ARBA00022741"/>
    </source>
</evidence>
<evidence type="ECO:0000256" key="3">
    <source>
        <dbReference type="ARBA" id="ARBA00022553"/>
    </source>
</evidence>
<dbReference type="Pfam" id="PF02518">
    <property type="entry name" value="HATPase_c"/>
    <property type="match status" value="1"/>
</dbReference>
<evidence type="ECO:0000256" key="10">
    <source>
        <dbReference type="SAM" id="Phobius"/>
    </source>
</evidence>
<dbReference type="Pfam" id="PF07494">
    <property type="entry name" value="Reg_prop"/>
    <property type="match status" value="1"/>
</dbReference>
<evidence type="ECO:0000256" key="7">
    <source>
        <dbReference type="ARBA" id="ARBA00022840"/>
    </source>
</evidence>
<evidence type="ECO:0000256" key="9">
    <source>
        <dbReference type="SAM" id="Coils"/>
    </source>
</evidence>
<keyword evidence="10" id="KW-1133">Transmembrane helix</keyword>
<dbReference type="SMART" id="SM00387">
    <property type="entry name" value="HATPase_c"/>
    <property type="match status" value="1"/>
</dbReference>
<dbReference type="Pfam" id="PF07495">
    <property type="entry name" value="Y_Y_Y"/>
    <property type="match status" value="1"/>
</dbReference>
<proteinExistence type="predicted"/>
<feature type="chain" id="PRO_5001479268" description="histidine kinase" evidence="11">
    <location>
        <begin position="19"/>
        <end position="945"/>
    </location>
</feature>
<keyword evidence="4" id="KW-0808">Transferase</keyword>
<keyword evidence="8" id="KW-0902">Two-component regulatory system</keyword>
<evidence type="ECO:0000256" key="1">
    <source>
        <dbReference type="ARBA" id="ARBA00000085"/>
    </source>
</evidence>
<evidence type="ECO:0000256" key="6">
    <source>
        <dbReference type="ARBA" id="ARBA00022777"/>
    </source>
</evidence>
<dbReference type="Gene3D" id="2.60.40.10">
    <property type="entry name" value="Immunoglobulins"/>
    <property type="match status" value="1"/>
</dbReference>
<dbReference type="InterPro" id="IPR013783">
    <property type="entry name" value="Ig-like_fold"/>
</dbReference>
<dbReference type="InterPro" id="IPR011123">
    <property type="entry name" value="Y_Y_Y"/>
</dbReference>
<keyword evidence="3" id="KW-0597">Phosphoprotein</keyword>
<evidence type="ECO:0000256" key="8">
    <source>
        <dbReference type="ARBA" id="ARBA00023012"/>
    </source>
</evidence>
<dbReference type="PATRIC" id="fig|1339316.3.peg.3177"/>
<evidence type="ECO:0000256" key="2">
    <source>
        <dbReference type="ARBA" id="ARBA00012438"/>
    </source>
</evidence>
<evidence type="ECO:0000259" key="12">
    <source>
        <dbReference type="PROSITE" id="PS50109"/>
    </source>
</evidence>
<dbReference type="Gene3D" id="2.130.10.10">
    <property type="entry name" value="YVTN repeat-like/Quinoprotein amine dehydrogenase"/>
    <property type="match status" value="2"/>
</dbReference>
<keyword evidence="7" id="KW-0067">ATP-binding</keyword>
<dbReference type="SUPFAM" id="SSF55874">
    <property type="entry name" value="ATPase domain of HSP90 chaperone/DNA topoisomerase II/histidine kinase"/>
    <property type="match status" value="1"/>
</dbReference>
<feature type="coiled-coil region" evidence="9">
    <location>
        <begin position="652"/>
        <end position="689"/>
    </location>
</feature>
<dbReference type="Proteomes" id="UP000020773">
    <property type="component" value="Unassembled WGS sequence"/>
</dbReference>
<accession>A0A015TZZ1</accession>
<keyword evidence="5" id="KW-0547">Nucleotide-binding</keyword>
<dbReference type="InterPro" id="IPR004358">
    <property type="entry name" value="Sig_transdc_His_kin-like_C"/>
</dbReference>
<dbReference type="PROSITE" id="PS50109">
    <property type="entry name" value="HIS_KIN"/>
    <property type="match status" value="1"/>
</dbReference>
<dbReference type="EMBL" id="JGDB01000214">
    <property type="protein sequence ID" value="EXY89969.1"/>
    <property type="molecule type" value="Genomic_DNA"/>
</dbReference>
<keyword evidence="10" id="KW-0812">Transmembrane</keyword>
<evidence type="ECO:0000313" key="13">
    <source>
        <dbReference type="EMBL" id="EXY89969.1"/>
    </source>
</evidence>
<dbReference type="GO" id="GO:0004673">
    <property type="term" value="F:protein histidine kinase activity"/>
    <property type="evidence" value="ECO:0007669"/>
    <property type="project" value="UniProtKB-EC"/>
</dbReference>
<reference evidence="13 14" key="1">
    <citation type="submission" date="2014-02" db="EMBL/GenBank/DDBJ databases">
        <authorList>
            <person name="Sears C."/>
            <person name="Carroll K."/>
            <person name="Sack B.R."/>
            <person name="Qadri F."/>
            <person name="Myers L.L."/>
            <person name="Chung G.-T."/>
            <person name="Escheverria P."/>
            <person name="Fraser C.M."/>
            <person name="Sadzewicz L."/>
            <person name="Shefchek K.A."/>
            <person name="Tallon L."/>
            <person name="Das S.P."/>
            <person name="Daugherty S."/>
            <person name="Mongodin E.F."/>
        </authorList>
    </citation>
    <scope>NUCLEOTIDE SEQUENCE [LARGE SCALE GENOMIC DNA]</scope>
    <source>
        <strain evidence="14">3998T(B)3</strain>
    </source>
</reference>
<gene>
    <name evidence="13" type="ORF">M125_3352</name>
</gene>
<evidence type="ECO:0000256" key="11">
    <source>
        <dbReference type="SAM" id="SignalP"/>
    </source>
</evidence>
<keyword evidence="9" id="KW-0175">Coiled coil</keyword>
<feature type="transmembrane region" description="Helical" evidence="10">
    <location>
        <begin position="610"/>
        <end position="630"/>
    </location>
</feature>
<feature type="signal peptide" evidence="11">
    <location>
        <begin position="1"/>
        <end position="18"/>
    </location>
</feature>
<sequence length="945" mass="107597">MKKIVFLIMCLCSVYANSQEGIPFFVNYPASVYQAHNRNFDVVCDSCGNVYFANFEGILHYDYNRWETIYTPGFSRVTRLFRDSEGRIWVGGYNVFGRIERDGRGCITLRTLLSDLDTDSLGELEDMAEIDKRIYLKATSGRYYTVQSDSILTPVQVLPAQLQEKWRNQSSVSMNRAFSLPGGETISINSAHGLIMDDSGKKERFSVTERNGLCSNAVSGIAADGRGNLWGATDNGVFHVFIPSLFSRYTSGEGLKGEVISAVSYKGMIYTGTLQGLYVLKQNTFVPVQGISQACWRLCLSPQGELYAASGDGVYVIRDYNHSEKLTDMAAYSLAFIGHTNLLMGTMDGIYQYSADEERIKKISDVEKVVRLEVKKDRSVWAKTLYGEIYLREEGESSFVLQDRESEEVMTEYTDNDGCHWQTNLKGKEVQVHHSQIDTEKFNQCLYAIRNYVVRVIYIEEDRAAWFGGDFGLIRMDLEKARTFTPVAPRIYLREICLNRDSVYWGGDLPEESGGADWQINSTAPRLGNDVRSIRFSFATDAPCFTGSNEYRYRLVGYDPEWSSWDPGTVKEYANLSSGTYTFCVRARDIYGTESEMKQFRFSLLPPFYLQWYCLILYAVAFGMLLFLLFKWRMRSLLKEKERLEALVGQRTKQLVQQKNEIEEKSLKLEKALKELGQAQDELVRQEKMATVGKLTQGLIDRILNPLNYINNFSHLTSGLLKDLYQNLESVKELLDEDTYLDSVDVINMMRDNLEKIEEHGSNTTRVLKAMEEILRDRNRQLEKTELIGLCRKDMELLSSYYQKEITAMHIAVRTSLPDNPLFIDGNAEQLGKTIMSLLNNGMYAIAKKYGKKAYPAEIGLALESKDGQAVIRLYDNGVGIEQSILDKIFDPFFTTKTTGEAAGIGLYLSKEIILNHHGQIAVRSEKDELTEFTITLPLWEEKSV</sequence>
<dbReference type="PANTHER" id="PTHR43065">
    <property type="entry name" value="SENSOR HISTIDINE KINASE"/>
    <property type="match status" value="1"/>
</dbReference>